<dbReference type="RefSeq" id="WP_044037566.1">
    <property type="nucleotide sequence ID" value="NZ_HG917868.1"/>
</dbReference>
<protein>
    <recommendedName>
        <fullName evidence="3">DUF1836 domain-containing protein</fullName>
    </recommendedName>
</protein>
<evidence type="ECO:0000313" key="2">
    <source>
        <dbReference type="Proteomes" id="UP000019426"/>
    </source>
</evidence>
<proteinExistence type="predicted"/>
<dbReference type="KEGG" id="clt:CM240_1324"/>
<dbReference type="Pfam" id="PF08876">
    <property type="entry name" value="DUF1836"/>
    <property type="match status" value="1"/>
</dbReference>
<dbReference type="HOGENOM" id="CLU_085303_0_1_9"/>
<accession>W6RVV9</accession>
<dbReference type="PANTHER" id="PTHR40056">
    <property type="entry name" value="HYPOTHETICAL CYTOSOLIC PROTEIN"/>
    <property type="match status" value="1"/>
</dbReference>
<dbReference type="OrthoDB" id="3191472at2"/>
<dbReference type="PATRIC" id="fig|1216932.3.peg.1318"/>
<keyword evidence="2" id="KW-1185">Reference proteome</keyword>
<dbReference type="InterPro" id="IPR014975">
    <property type="entry name" value="DUF1836"/>
</dbReference>
<name>W6RVV9_9CLOT</name>
<dbReference type="PANTHER" id="PTHR40056:SF1">
    <property type="entry name" value="DUF1836 DOMAIN-CONTAINING PROTEIN"/>
    <property type="match status" value="1"/>
</dbReference>
<dbReference type="AlphaFoldDB" id="W6RVV9"/>
<sequence length="187" mass="22044">MNENAIFEFPESIFITDIPIDEIPSIDLYMDQVISLFETNLSSSKRNIEDAILTKTMINNYSKSKLLMSSNKKKYSKNHIILMILIYNLKQILSITDIKKLLNPLVTDYENNTEIFDIQKIYTDFLFMKNKYILSNEVDFNSMTEEIKSLYEDHTEQSFLEKLLYILLTSSLSIRYKRISEFLIDSI</sequence>
<gene>
    <name evidence="1" type="ORF">CM240_1324</name>
</gene>
<organism evidence="1 2">
    <name type="scientific">Clostridium bornimense</name>
    <dbReference type="NCBI Taxonomy" id="1216932"/>
    <lineage>
        <taxon>Bacteria</taxon>
        <taxon>Bacillati</taxon>
        <taxon>Bacillota</taxon>
        <taxon>Clostridia</taxon>
        <taxon>Eubacteriales</taxon>
        <taxon>Clostridiaceae</taxon>
        <taxon>Clostridium</taxon>
    </lineage>
</organism>
<dbReference type="EMBL" id="HG917868">
    <property type="protein sequence ID" value="CDM68483.1"/>
    <property type="molecule type" value="Genomic_DNA"/>
</dbReference>
<evidence type="ECO:0008006" key="3">
    <source>
        <dbReference type="Google" id="ProtNLM"/>
    </source>
</evidence>
<dbReference type="eggNOG" id="COG0789">
    <property type="taxonomic scope" value="Bacteria"/>
</dbReference>
<dbReference type="Proteomes" id="UP000019426">
    <property type="component" value="Chromosome M2/40_rep1"/>
</dbReference>
<evidence type="ECO:0000313" key="1">
    <source>
        <dbReference type="EMBL" id="CDM68483.1"/>
    </source>
</evidence>
<reference evidence="1 2" key="1">
    <citation type="submission" date="2013-11" db="EMBL/GenBank/DDBJ databases">
        <title>Complete genome sequence of Clostridum sp. M2/40.</title>
        <authorList>
            <person name="Wibberg D."/>
            <person name="Puehler A."/>
            <person name="Schlueter A."/>
        </authorList>
    </citation>
    <scope>NUCLEOTIDE SEQUENCE [LARGE SCALE GENOMIC DNA]</scope>
    <source>
        <strain evidence="2">M2/40</strain>
    </source>
</reference>
<dbReference type="STRING" id="1216932.CM240_1324"/>